<keyword evidence="5 10" id="KW-0346">Stress response</keyword>
<dbReference type="InterPro" id="IPR013805">
    <property type="entry name" value="GrpE_CC"/>
</dbReference>
<dbReference type="GO" id="GO:0042803">
    <property type="term" value="F:protein homodimerization activity"/>
    <property type="evidence" value="ECO:0007669"/>
    <property type="project" value="InterPro"/>
</dbReference>
<proteinExistence type="inferred from homology"/>
<evidence type="ECO:0000256" key="11">
    <source>
        <dbReference type="RuleBase" id="RU000639"/>
    </source>
</evidence>
<comment type="subunit">
    <text evidence="3 10">Homodimer.</text>
</comment>
<evidence type="ECO:0000256" key="5">
    <source>
        <dbReference type="ARBA" id="ARBA00023016"/>
    </source>
</evidence>
<dbReference type="SUPFAM" id="SSF58014">
    <property type="entry name" value="Coiled-coil domain of nucleotide exchange factor GrpE"/>
    <property type="match status" value="1"/>
</dbReference>
<evidence type="ECO:0000313" key="14">
    <source>
        <dbReference type="EMBL" id="AKD26088.1"/>
    </source>
</evidence>
<dbReference type="GO" id="GO:0051087">
    <property type="term" value="F:protein-folding chaperone binding"/>
    <property type="evidence" value="ECO:0007669"/>
    <property type="project" value="InterPro"/>
</dbReference>
<dbReference type="CDD" id="cd00446">
    <property type="entry name" value="GrpE"/>
    <property type="match status" value="1"/>
</dbReference>
<dbReference type="KEGG" id="pdq:CL55_00017550"/>
<protein>
    <recommendedName>
        <fullName evidence="8 10">Protein GrpE</fullName>
    </recommendedName>
    <alternativeName>
        <fullName evidence="9 10">HSP-70 cofactor</fullName>
    </alternativeName>
</protein>
<dbReference type="HOGENOM" id="CLU_057217_6_1_4"/>
<dbReference type="EMBL" id="CP007501">
    <property type="protein sequence ID" value="AKD26088.1"/>
    <property type="molecule type" value="Genomic_DNA"/>
</dbReference>
<reference evidence="14 15" key="1">
    <citation type="submission" date="2014-03" db="EMBL/GenBank/DDBJ databases">
        <title>Genome of Polynucleobacter strain MWH-MoK4.</title>
        <authorList>
            <person name="Hahn M.W."/>
        </authorList>
    </citation>
    <scope>NUCLEOTIDE SEQUENCE [LARGE SCALE GENOMIC DNA]</scope>
    <source>
        <strain evidence="14 15">MWH-MoK4</strain>
    </source>
</reference>
<dbReference type="Gene3D" id="2.30.22.10">
    <property type="entry name" value="Head domain of nucleotide exchange factor GrpE"/>
    <property type="match status" value="1"/>
</dbReference>
<dbReference type="InterPro" id="IPR000740">
    <property type="entry name" value="GrpE"/>
</dbReference>
<keyword evidence="4 10" id="KW-0963">Cytoplasm</keyword>
<evidence type="ECO:0000256" key="8">
    <source>
        <dbReference type="ARBA" id="ARBA00072274"/>
    </source>
</evidence>
<keyword evidence="6 10" id="KW-0143">Chaperone</keyword>
<dbReference type="InterPro" id="IPR009012">
    <property type="entry name" value="GrpE_head"/>
</dbReference>
<dbReference type="GO" id="GO:0006457">
    <property type="term" value="P:protein folding"/>
    <property type="evidence" value="ECO:0007669"/>
    <property type="project" value="InterPro"/>
</dbReference>
<name>A0A0E3V263_9BURK</name>
<dbReference type="Pfam" id="PF01025">
    <property type="entry name" value="GrpE"/>
    <property type="match status" value="1"/>
</dbReference>
<dbReference type="AlphaFoldDB" id="A0A0E3V263"/>
<dbReference type="PANTHER" id="PTHR21237">
    <property type="entry name" value="GRPE PROTEIN"/>
    <property type="match status" value="1"/>
</dbReference>
<evidence type="ECO:0000256" key="1">
    <source>
        <dbReference type="ARBA" id="ARBA00004496"/>
    </source>
</evidence>
<evidence type="ECO:0000256" key="6">
    <source>
        <dbReference type="ARBA" id="ARBA00023186"/>
    </source>
</evidence>
<sequence length="186" mass="20257">MTQENQNPSPEQENTAADPQAETGAQAAPANAEAKTSEQEIAELNQKLTEMQDNYLRAKAEGENIRRRAAEDISKAHKFAIESFAEHLVPVTDSLYAALNAETVDAKAFKEGLEITLKQLLSAFEKGRLTEINPAVGDKFDPHHHQAIASVPSDQEANTVVSVLQRGYSIADRILRPALVTVSAPK</sequence>
<dbReference type="Proteomes" id="UP000061135">
    <property type="component" value="Chromosome"/>
</dbReference>
<dbReference type="PATRIC" id="fig|576611.7.peg.1783"/>
<dbReference type="PRINTS" id="PR00773">
    <property type="entry name" value="GRPEPROTEIN"/>
</dbReference>
<accession>A0A0E3V263</accession>
<dbReference type="Gene3D" id="3.90.20.20">
    <property type="match status" value="1"/>
</dbReference>
<dbReference type="GO" id="GO:0000774">
    <property type="term" value="F:adenyl-nucleotide exchange factor activity"/>
    <property type="evidence" value="ECO:0007669"/>
    <property type="project" value="InterPro"/>
</dbReference>
<comment type="subcellular location">
    <subcellularLocation>
        <location evidence="1 10">Cytoplasm</location>
    </subcellularLocation>
</comment>
<evidence type="ECO:0000313" key="15">
    <source>
        <dbReference type="Proteomes" id="UP000061135"/>
    </source>
</evidence>
<evidence type="ECO:0000256" key="13">
    <source>
        <dbReference type="SAM" id="MobiDB-lite"/>
    </source>
</evidence>
<evidence type="ECO:0000256" key="7">
    <source>
        <dbReference type="ARBA" id="ARBA00053401"/>
    </source>
</evidence>
<dbReference type="PANTHER" id="PTHR21237:SF23">
    <property type="entry name" value="GRPE PROTEIN HOMOLOG, MITOCHONDRIAL"/>
    <property type="match status" value="1"/>
</dbReference>
<dbReference type="OrthoDB" id="9789811at2"/>
<gene>
    <name evidence="10" type="primary">grpE</name>
    <name evidence="14" type="ORF">CL55_00017550</name>
</gene>
<evidence type="ECO:0000256" key="10">
    <source>
        <dbReference type="HAMAP-Rule" id="MF_01151"/>
    </source>
</evidence>
<dbReference type="NCBIfam" id="NF010738">
    <property type="entry name" value="PRK14140.1"/>
    <property type="match status" value="1"/>
</dbReference>
<feature type="region of interest" description="Disordered" evidence="13">
    <location>
        <begin position="1"/>
        <end position="40"/>
    </location>
</feature>
<evidence type="ECO:0000256" key="4">
    <source>
        <dbReference type="ARBA" id="ARBA00022490"/>
    </source>
</evidence>
<dbReference type="HAMAP" id="MF_01151">
    <property type="entry name" value="GrpE"/>
    <property type="match status" value="1"/>
</dbReference>
<dbReference type="PROSITE" id="PS01071">
    <property type="entry name" value="GRPE"/>
    <property type="match status" value="1"/>
</dbReference>
<comment type="similarity">
    <text evidence="2 10 12">Belongs to the GrpE family.</text>
</comment>
<organism evidence="14 15">
    <name type="scientific">Polynucleobacter duraquae</name>
    <dbReference type="NCBI Taxonomy" id="1835254"/>
    <lineage>
        <taxon>Bacteria</taxon>
        <taxon>Pseudomonadati</taxon>
        <taxon>Pseudomonadota</taxon>
        <taxon>Betaproteobacteria</taxon>
        <taxon>Burkholderiales</taxon>
        <taxon>Burkholderiaceae</taxon>
        <taxon>Polynucleobacter</taxon>
    </lineage>
</organism>
<dbReference type="RefSeq" id="WP_046330756.1">
    <property type="nucleotide sequence ID" value="NZ_CP007501.1"/>
</dbReference>
<keyword evidence="15" id="KW-1185">Reference proteome</keyword>
<comment type="function">
    <text evidence="7 10 11">Participates actively in the response to hyperosmotic and heat shock by preventing the aggregation of stress-denatured proteins, in association with DnaK and GrpE. It is the nucleotide exchange factor for DnaK and may function as a thermosensor. Unfolded proteins bind initially to DnaJ; upon interaction with the DnaJ-bound protein, DnaK hydrolyzes its bound ATP, resulting in the formation of a stable complex. GrpE releases ADP from DnaK; ATP binding to DnaK triggers the release of the substrate protein, thus completing the reaction cycle. Several rounds of ATP-dependent interactions between DnaJ, DnaK and GrpE are required for fully efficient folding.</text>
</comment>
<dbReference type="NCBIfam" id="NF010748">
    <property type="entry name" value="PRK14150.1"/>
    <property type="match status" value="1"/>
</dbReference>
<dbReference type="STRING" id="1835254.CL55_00017550"/>
<dbReference type="GO" id="GO:0005829">
    <property type="term" value="C:cytosol"/>
    <property type="evidence" value="ECO:0007669"/>
    <property type="project" value="TreeGrafter"/>
</dbReference>
<feature type="compositionally biased region" description="Polar residues" evidence="13">
    <location>
        <begin position="1"/>
        <end position="17"/>
    </location>
</feature>
<evidence type="ECO:0000256" key="3">
    <source>
        <dbReference type="ARBA" id="ARBA00011738"/>
    </source>
</evidence>
<dbReference type="FunFam" id="2.30.22.10:FF:000001">
    <property type="entry name" value="Protein GrpE"/>
    <property type="match status" value="1"/>
</dbReference>
<dbReference type="NCBIfam" id="NF010737">
    <property type="entry name" value="PRK14139.1"/>
    <property type="match status" value="1"/>
</dbReference>
<dbReference type="SUPFAM" id="SSF51064">
    <property type="entry name" value="Head domain of nucleotide exchange factor GrpE"/>
    <property type="match status" value="1"/>
</dbReference>
<evidence type="ECO:0000256" key="12">
    <source>
        <dbReference type="RuleBase" id="RU004478"/>
    </source>
</evidence>
<dbReference type="GO" id="GO:0051082">
    <property type="term" value="F:unfolded protein binding"/>
    <property type="evidence" value="ECO:0007669"/>
    <property type="project" value="TreeGrafter"/>
</dbReference>
<evidence type="ECO:0000256" key="9">
    <source>
        <dbReference type="ARBA" id="ARBA00076414"/>
    </source>
</evidence>
<evidence type="ECO:0000256" key="2">
    <source>
        <dbReference type="ARBA" id="ARBA00009054"/>
    </source>
</evidence>